<evidence type="ECO:0000313" key="3">
    <source>
        <dbReference type="Proteomes" id="UP000326924"/>
    </source>
</evidence>
<proteinExistence type="predicted"/>
<comment type="caution">
    <text evidence="2">The sequence shown here is derived from an EMBL/GenBank/DDBJ whole genome shotgun (WGS) entry which is preliminary data.</text>
</comment>
<protein>
    <submittedName>
        <fullName evidence="2">Uncharacterized protein</fullName>
    </submittedName>
</protein>
<accession>A0A5J5EHE9</accession>
<feature type="compositionally biased region" description="Pro residues" evidence="1">
    <location>
        <begin position="129"/>
        <end position="138"/>
    </location>
</feature>
<evidence type="ECO:0000256" key="1">
    <source>
        <dbReference type="SAM" id="MobiDB-lite"/>
    </source>
</evidence>
<feature type="compositionally biased region" description="Low complexity" evidence="1">
    <location>
        <begin position="155"/>
        <end position="170"/>
    </location>
</feature>
<feature type="compositionally biased region" description="Basic and acidic residues" evidence="1">
    <location>
        <begin position="293"/>
        <end position="306"/>
    </location>
</feature>
<keyword evidence="3" id="KW-1185">Reference proteome</keyword>
<gene>
    <name evidence="2" type="ORF">FN846DRAFT_894988</name>
</gene>
<dbReference type="InParanoid" id="A0A5J5EHE9"/>
<feature type="region of interest" description="Disordered" evidence="1">
    <location>
        <begin position="126"/>
        <end position="175"/>
    </location>
</feature>
<dbReference type="AlphaFoldDB" id="A0A5J5EHE9"/>
<evidence type="ECO:0000313" key="2">
    <source>
        <dbReference type="EMBL" id="KAA8894537.1"/>
    </source>
</evidence>
<reference evidence="2 3" key="1">
    <citation type="submission" date="2019-09" db="EMBL/GenBank/DDBJ databases">
        <title>Draft genome of the ectomycorrhizal ascomycete Sphaerosporella brunnea.</title>
        <authorList>
            <consortium name="DOE Joint Genome Institute"/>
            <person name="Benucci G.M."/>
            <person name="Marozzi G."/>
            <person name="Antonielli L."/>
            <person name="Sanchez S."/>
            <person name="Marco P."/>
            <person name="Wang X."/>
            <person name="Falini L.B."/>
            <person name="Barry K."/>
            <person name="Haridas S."/>
            <person name="Lipzen A."/>
            <person name="Labutti K."/>
            <person name="Grigoriev I.V."/>
            <person name="Murat C."/>
            <person name="Martin F."/>
            <person name="Albertini E."/>
            <person name="Donnini D."/>
            <person name="Bonito G."/>
        </authorList>
    </citation>
    <scope>NUCLEOTIDE SEQUENCE [LARGE SCALE GENOMIC DNA]</scope>
    <source>
        <strain evidence="2 3">Sb_GMNB300</strain>
    </source>
</reference>
<dbReference type="Proteomes" id="UP000326924">
    <property type="component" value="Unassembled WGS sequence"/>
</dbReference>
<name>A0A5J5EHE9_9PEZI</name>
<sequence>MSPKQKKLSLKGIYEAAGVEKSPGNNLQILLLQHARANGWDRIPDWWRRFLGEATERAVLLCTLANMAKVHEVHPELYRSGNKALLYRFVDGLLRYAKQNTDAAWYRALPAASPTPTPLDVTVQWILPPGAPAPPSSARPPTATPRSAGPPAPTRTPTSAVPSASTGTTTDTDDAVTMDAAATSLPASTATTTDTDAAVNIAAAATSLSASAATGSAAAAVFTPAAASNASANSTRTATNSGAAMTMVLPKRKLDRMENALNQIQGAVRSEVLGAMVKQNVNPYPGSIAVDNNRNDQEQANKRRRL</sequence>
<organism evidence="2 3">
    <name type="scientific">Sphaerosporella brunnea</name>
    <dbReference type="NCBI Taxonomy" id="1250544"/>
    <lineage>
        <taxon>Eukaryota</taxon>
        <taxon>Fungi</taxon>
        <taxon>Dikarya</taxon>
        <taxon>Ascomycota</taxon>
        <taxon>Pezizomycotina</taxon>
        <taxon>Pezizomycetes</taxon>
        <taxon>Pezizales</taxon>
        <taxon>Pyronemataceae</taxon>
        <taxon>Sphaerosporella</taxon>
    </lineage>
</organism>
<feature type="region of interest" description="Disordered" evidence="1">
    <location>
        <begin position="286"/>
        <end position="306"/>
    </location>
</feature>
<dbReference type="EMBL" id="VXIS01000332">
    <property type="protein sequence ID" value="KAA8894537.1"/>
    <property type="molecule type" value="Genomic_DNA"/>
</dbReference>